<sequence>MIKSYFREGGEKVSNKKGAISHLKDHQMYPATRDDLIAECNGLSDFSKEDKMWFEEHLPEGNYASANQVISALGL</sequence>
<evidence type="ECO:0000313" key="1">
    <source>
        <dbReference type="EMBL" id="OGE01900.1"/>
    </source>
</evidence>
<proteinExistence type="predicted"/>
<accession>A0A1F5HCT5</accession>
<name>A0A1F5HCT5_9BACT</name>
<comment type="caution">
    <text evidence="1">The sequence shown here is derived from an EMBL/GenBank/DDBJ whole genome shotgun (WGS) entry which is preliminary data.</text>
</comment>
<gene>
    <name evidence="1" type="ORF">A2196_04805</name>
</gene>
<dbReference type="EMBL" id="MFCA01000022">
    <property type="protein sequence ID" value="OGE01900.1"/>
    <property type="molecule type" value="Genomic_DNA"/>
</dbReference>
<organism evidence="1 2">
    <name type="scientific">Candidatus Curtissbacteria bacterium RIFOXYA1_FULL_41_14</name>
    <dbReference type="NCBI Taxonomy" id="1797737"/>
    <lineage>
        <taxon>Bacteria</taxon>
        <taxon>Candidatus Curtissiibacteriota</taxon>
    </lineage>
</organism>
<protein>
    <recommendedName>
        <fullName evidence="3">DUF2795 domain-containing protein</fullName>
    </recommendedName>
</protein>
<evidence type="ECO:0000313" key="2">
    <source>
        <dbReference type="Proteomes" id="UP000176751"/>
    </source>
</evidence>
<dbReference type="AlphaFoldDB" id="A0A1F5HCT5"/>
<dbReference type="Proteomes" id="UP000176751">
    <property type="component" value="Unassembled WGS sequence"/>
</dbReference>
<evidence type="ECO:0008006" key="3">
    <source>
        <dbReference type="Google" id="ProtNLM"/>
    </source>
</evidence>
<reference evidence="1 2" key="1">
    <citation type="journal article" date="2016" name="Nat. Commun.">
        <title>Thousands of microbial genomes shed light on interconnected biogeochemical processes in an aquifer system.</title>
        <authorList>
            <person name="Anantharaman K."/>
            <person name="Brown C.T."/>
            <person name="Hug L.A."/>
            <person name="Sharon I."/>
            <person name="Castelle C.J."/>
            <person name="Probst A.J."/>
            <person name="Thomas B.C."/>
            <person name="Singh A."/>
            <person name="Wilkins M.J."/>
            <person name="Karaoz U."/>
            <person name="Brodie E.L."/>
            <person name="Williams K.H."/>
            <person name="Hubbard S.S."/>
            <person name="Banfield J.F."/>
        </authorList>
    </citation>
    <scope>NUCLEOTIDE SEQUENCE [LARGE SCALE GENOMIC DNA]</scope>
</reference>